<evidence type="ECO:0000313" key="2">
    <source>
        <dbReference type="EMBL" id="HIV38134.1"/>
    </source>
</evidence>
<accession>A0A9D1PBD9</accession>
<feature type="transmembrane region" description="Helical" evidence="1">
    <location>
        <begin position="69"/>
        <end position="92"/>
    </location>
</feature>
<keyword evidence="1" id="KW-0472">Membrane</keyword>
<organism evidence="2 3">
    <name type="scientific">Candidatus Blautia stercorigallinarum</name>
    <dbReference type="NCBI Taxonomy" id="2838501"/>
    <lineage>
        <taxon>Bacteria</taxon>
        <taxon>Bacillati</taxon>
        <taxon>Bacillota</taxon>
        <taxon>Clostridia</taxon>
        <taxon>Lachnospirales</taxon>
        <taxon>Lachnospiraceae</taxon>
        <taxon>Blautia</taxon>
    </lineage>
</organism>
<dbReference type="Proteomes" id="UP000886814">
    <property type="component" value="Unassembled WGS sequence"/>
</dbReference>
<evidence type="ECO:0000256" key="1">
    <source>
        <dbReference type="SAM" id="Phobius"/>
    </source>
</evidence>
<keyword evidence="1" id="KW-0812">Transmembrane</keyword>
<reference evidence="2" key="1">
    <citation type="journal article" date="2021" name="PeerJ">
        <title>Extensive microbial diversity within the chicken gut microbiome revealed by metagenomics and culture.</title>
        <authorList>
            <person name="Gilroy R."/>
            <person name="Ravi A."/>
            <person name="Getino M."/>
            <person name="Pursley I."/>
            <person name="Horton D.L."/>
            <person name="Alikhan N.F."/>
            <person name="Baker D."/>
            <person name="Gharbi K."/>
            <person name="Hall N."/>
            <person name="Watson M."/>
            <person name="Adriaenssens E.M."/>
            <person name="Foster-Nyarko E."/>
            <person name="Jarju S."/>
            <person name="Secka A."/>
            <person name="Antonio M."/>
            <person name="Oren A."/>
            <person name="Chaudhuri R.R."/>
            <person name="La Ragione R."/>
            <person name="Hildebrand F."/>
            <person name="Pallen M.J."/>
        </authorList>
    </citation>
    <scope>NUCLEOTIDE SEQUENCE</scope>
    <source>
        <strain evidence="2">CHK195-9823</strain>
    </source>
</reference>
<protein>
    <submittedName>
        <fullName evidence="2">Uncharacterized protein</fullName>
    </submittedName>
</protein>
<gene>
    <name evidence="2" type="ORF">H9747_03925</name>
</gene>
<sequence>MKKIITFISLVMVFLPWTIFPLRTNPWALQSPAAEIIVYSYAAFMIFSAVFTTVAYVKGKVKNRGMQIAMVIHDIYGFTALCLLGLAVNTALGG</sequence>
<proteinExistence type="predicted"/>
<reference evidence="2" key="2">
    <citation type="submission" date="2021-04" db="EMBL/GenBank/DDBJ databases">
        <authorList>
            <person name="Gilroy R."/>
        </authorList>
    </citation>
    <scope>NUCLEOTIDE SEQUENCE</scope>
    <source>
        <strain evidence="2">CHK195-9823</strain>
    </source>
</reference>
<dbReference type="AlphaFoldDB" id="A0A9D1PBD9"/>
<name>A0A9D1PBD9_9FIRM</name>
<feature type="transmembrane region" description="Helical" evidence="1">
    <location>
        <begin position="37"/>
        <end position="57"/>
    </location>
</feature>
<keyword evidence="1" id="KW-1133">Transmembrane helix</keyword>
<evidence type="ECO:0000313" key="3">
    <source>
        <dbReference type="Proteomes" id="UP000886814"/>
    </source>
</evidence>
<dbReference type="EMBL" id="DXIQ01000024">
    <property type="protein sequence ID" value="HIV38134.1"/>
    <property type="molecule type" value="Genomic_DNA"/>
</dbReference>
<comment type="caution">
    <text evidence="2">The sequence shown here is derived from an EMBL/GenBank/DDBJ whole genome shotgun (WGS) entry which is preliminary data.</text>
</comment>